<dbReference type="STRING" id="247156.NFA_18560"/>
<dbReference type="GeneID" id="61132640"/>
<dbReference type="RefSeq" id="WP_011208387.1">
    <property type="nucleotide sequence ID" value="NC_006361.1"/>
</dbReference>
<feature type="transmembrane region" description="Helical" evidence="2">
    <location>
        <begin position="139"/>
        <end position="161"/>
    </location>
</feature>
<evidence type="ECO:0000256" key="2">
    <source>
        <dbReference type="SAM" id="Phobius"/>
    </source>
</evidence>
<organism evidence="3 4">
    <name type="scientific">Nocardia farcinica (strain IFM 10152)</name>
    <dbReference type="NCBI Taxonomy" id="247156"/>
    <lineage>
        <taxon>Bacteria</taxon>
        <taxon>Bacillati</taxon>
        <taxon>Actinomycetota</taxon>
        <taxon>Actinomycetes</taxon>
        <taxon>Mycobacteriales</taxon>
        <taxon>Nocardiaceae</taxon>
        <taxon>Nocardia</taxon>
    </lineage>
</organism>
<reference evidence="3 4" key="1">
    <citation type="journal article" date="2004" name="Proc. Natl. Acad. Sci. U.S.A.">
        <title>The complete genomic sequence of Nocardia farcinica IFM 10152.</title>
        <authorList>
            <person name="Ishikawa J."/>
            <person name="Yamashita A."/>
            <person name="Mikami Y."/>
            <person name="Hoshino Y."/>
            <person name="Kurita H."/>
            <person name="Hotta K."/>
            <person name="Shiba T."/>
            <person name="Hattori M."/>
        </authorList>
    </citation>
    <scope>NUCLEOTIDE SEQUENCE [LARGE SCALE GENOMIC DNA]</scope>
    <source>
        <strain evidence="3 4">IFM 10152</strain>
    </source>
</reference>
<proteinExistence type="predicted"/>
<name>Q5YYN9_NOCFA</name>
<dbReference type="Proteomes" id="UP000006820">
    <property type="component" value="Chromosome"/>
</dbReference>
<feature type="transmembrane region" description="Helical" evidence="2">
    <location>
        <begin position="20"/>
        <end position="43"/>
    </location>
</feature>
<dbReference type="HOGENOM" id="CLU_105008_1_0_11"/>
<keyword evidence="2" id="KW-0812">Transmembrane</keyword>
<dbReference type="KEGG" id="nfa:NFA_18560"/>
<sequence>MTSREVRPEARTAPDSRWRVRVIGGLILLAVLVIAYFILAAYVPRAWAQRLGHMVDGSFAKGIGWGLTFGLVCTLVPLLLLLFAVGIWRKRGGRFLAGVAAVLAVLVAVPNLMTLTIVWGGNNAAHAGERILDVEAPAFRGATLVGAIIAALLFCGLLFLVTRRQWRRRQLAKQQRLPGTPPPVMPQTTEAGEPAPRRDM</sequence>
<keyword evidence="4" id="KW-1185">Reference proteome</keyword>
<keyword evidence="2" id="KW-1133">Transmembrane helix</keyword>
<protein>
    <recommendedName>
        <fullName evidence="5">Permease</fullName>
    </recommendedName>
</protein>
<dbReference type="EMBL" id="AP006618">
    <property type="protein sequence ID" value="BAD56702.1"/>
    <property type="molecule type" value="Genomic_DNA"/>
</dbReference>
<accession>Q5YYN9</accession>
<keyword evidence="2" id="KW-0472">Membrane</keyword>
<gene>
    <name evidence="3" type="ordered locus">NFA_18560</name>
</gene>
<evidence type="ECO:0000313" key="4">
    <source>
        <dbReference type="Proteomes" id="UP000006820"/>
    </source>
</evidence>
<dbReference type="eggNOG" id="ENOG503304T">
    <property type="taxonomic scope" value="Bacteria"/>
</dbReference>
<feature type="region of interest" description="Disordered" evidence="1">
    <location>
        <begin position="172"/>
        <end position="200"/>
    </location>
</feature>
<feature type="transmembrane region" description="Helical" evidence="2">
    <location>
        <begin position="95"/>
        <end position="119"/>
    </location>
</feature>
<evidence type="ECO:0008006" key="5">
    <source>
        <dbReference type="Google" id="ProtNLM"/>
    </source>
</evidence>
<dbReference type="AlphaFoldDB" id="Q5YYN9"/>
<evidence type="ECO:0000256" key="1">
    <source>
        <dbReference type="SAM" id="MobiDB-lite"/>
    </source>
</evidence>
<feature type="transmembrane region" description="Helical" evidence="2">
    <location>
        <begin position="63"/>
        <end position="88"/>
    </location>
</feature>
<evidence type="ECO:0000313" key="3">
    <source>
        <dbReference type="EMBL" id="BAD56702.1"/>
    </source>
</evidence>